<dbReference type="InterPro" id="IPR011605">
    <property type="entry name" value="NusB_fam"/>
</dbReference>
<evidence type="ECO:0000313" key="8">
    <source>
        <dbReference type="Proteomes" id="UP000030889"/>
    </source>
</evidence>
<sequence length="313" mass="36433">MFSRRFLRIKVIKALYSHFKSGCDSMITSEKNLVGSIDKAYDLYFQMLRLVADVKVYAEERIELGRNKKLPTYSDLHPNLSFVENGVIAQIEESAALNARLEKAALGWNQYPELIKHLYTLMSESEYYKRYMQLPTHGYASDRTVVEDFYIETVQNNDMLESVVEEQSILWCDDIDFALIMVVRTLENCREKQDDLPIRREYKSEDDLSFTKELFRKTVVHFDEYQEYIEKFTTNWDVERIAFLDNIILACAVAEIVGFDSIPVKVTLDEYIEIAKYYSTPGSSLFINGVLDRIVESLRSEGKINKTGRGLME</sequence>
<dbReference type="RefSeq" id="WP_022063637.1">
    <property type="nucleotide sequence ID" value="NZ_JRGF01000010.1"/>
</dbReference>
<evidence type="ECO:0000259" key="6">
    <source>
        <dbReference type="Pfam" id="PF01029"/>
    </source>
</evidence>
<dbReference type="InterPro" id="IPR006027">
    <property type="entry name" value="NusB_RsmB_TIM44"/>
</dbReference>
<evidence type="ECO:0000313" key="7">
    <source>
        <dbReference type="EMBL" id="KHE41591.1"/>
    </source>
</evidence>
<keyword evidence="3" id="KW-0694">RNA-binding</keyword>
<protein>
    <submittedName>
        <fullName evidence="7">Transcription termination factor</fullName>
    </submittedName>
</protein>
<dbReference type="Gene3D" id="1.10.940.10">
    <property type="entry name" value="NusB-like"/>
    <property type="match status" value="1"/>
</dbReference>
<keyword evidence="2" id="KW-0889">Transcription antitermination</keyword>
<dbReference type="SUPFAM" id="SSF48013">
    <property type="entry name" value="NusB-like"/>
    <property type="match status" value="1"/>
</dbReference>
<dbReference type="NCBIfam" id="TIGR01951">
    <property type="entry name" value="nusB"/>
    <property type="match status" value="1"/>
</dbReference>
<keyword evidence="8" id="KW-1185">Reference proteome</keyword>
<dbReference type="Pfam" id="PF01029">
    <property type="entry name" value="NusB"/>
    <property type="match status" value="1"/>
</dbReference>
<dbReference type="PANTHER" id="PTHR11078">
    <property type="entry name" value="N UTILIZATION SUBSTANCE PROTEIN B-RELATED"/>
    <property type="match status" value="1"/>
</dbReference>
<reference evidence="7 8" key="1">
    <citation type="submission" date="2014-09" db="EMBL/GenBank/DDBJ databases">
        <title>Alistipes sp. 627, sp. nov., a novel member of the family Rikenellaceae isolated from human faeces.</title>
        <authorList>
            <person name="Shkoporov A.N."/>
            <person name="Chaplin A.V."/>
            <person name="Motuzova O.V."/>
            <person name="Kafarskaia L.I."/>
            <person name="Khokhlova E.V."/>
            <person name="Efimov B.A."/>
        </authorList>
    </citation>
    <scope>NUCLEOTIDE SEQUENCE [LARGE SCALE GENOMIC DNA]</scope>
    <source>
        <strain evidence="7 8">627</strain>
    </source>
</reference>
<name>A0ABR4YJ77_9BACT</name>
<evidence type="ECO:0000256" key="5">
    <source>
        <dbReference type="ARBA" id="ARBA00023163"/>
    </source>
</evidence>
<proteinExistence type="inferred from homology"/>
<dbReference type="InterPro" id="IPR035926">
    <property type="entry name" value="NusB-like_sf"/>
</dbReference>
<feature type="domain" description="NusB/RsmB/TIM44" evidence="6">
    <location>
        <begin position="193"/>
        <end position="295"/>
    </location>
</feature>
<gene>
    <name evidence="7" type="ORF">LG35_08410</name>
</gene>
<dbReference type="PANTHER" id="PTHR11078:SF3">
    <property type="entry name" value="ANTITERMINATION NUSB DOMAIN-CONTAINING PROTEIN"/>
    <property type="match status" value="1"/>
</dbReference>
<evidence type="ECO:0000256" key="2">
    <source>
        <dbReference type="ARBA" id="ARBA00022814"/>
    </source>
</evidence>
<keyword evidence="4" id="KW-0805">Transcription regulation</keyword>
<evidence type="ECO:0000256" key="1">
    <source>
        <dbReference type="ARBA" id="ARBA00005952"/>
    </source>
</evidence>
<organism evidence="7 8">
    <name type="scientific">Alistipes inops</name>
    <dbReference type="NCBI Taxonomy" id="1501391"/>
    <lineage>
        <taxon>Bacteria</taxon>
        <taxon>Pseudomonadati</taxon>
        <taxon>Bacteroidota</taxon>
        <taxon>Bacteroidia</taxon>
        <taxon>Bacteroidales</taxon>
        <taxon>Rikenellaceae</taxon>
        <taxon>Alistipes</taxon>
    </lineage>
</organism>
<accession>A0ABR4YJ77</accession>
<comment type="similarity">
    <text evidence="1">Belongs to the NusB family.</text>
</comment>
<comment type="caution">
    <text evidence="7">The sequence shown here is derived from an EMBL/GenBank/DDBJ whole genome shotgun (WGS) entry which is preliminary data.</text>
</comment>
<dbReference type="Proteomes" id="UP000030889">
    <property type="component" value="Unassembled WGS sequence"/>
</dbReference>
<keyword evidence="5" id="KW-0804">Transcription</keyword>
<evidence type="ECO:0000256" key="3">
    <source>
        <dbReference type="ARBA" id="ARBA00022884"/>
    </source>
</evidence>
<dbReference type="EMBL" id="JRGF01000010">
    <property type="protein sequence ID" value="KHE41591.1"/>
    <property type="molecule type" value="Genomic_DNA"/>
</dbReference>
<evidence type="ECO:0000256" key="4">
    <source>
        <dbReference type="ARBA" id="ARBA00023015"/>
    </source>
</evidence>